<evidence type="ECO:0000259" key="3">
    <source>
        <dbReference type="Pfam" id="PF25607"/>
    </source>
</evidence>
<dbReference type="InterPro" id="IPR025738">
    <property type="entry name" value="BatD"/>
</dbReference>
<keyword evidence="2" id="KW-0812">Transmembrane</keyword>
<name>A0A1Y5HQD4_OLEAN</name>
<feature type="domain" description="DUF7939" evidence="3">
    <location>
        <begin position="418"/>
        <end position="500"/>
    </location>
</feature>
<sequence length="517" mass="58254">RKQITENDSFRLFLRYDEQVGYGQPDLTVLKKDFRIINQQRANQFRSMNGKTVSYTEWTLVLSPLRTGDLVIPSVSFDGQKSQEIKVSVKTLPNSVKEQIAKEFFFDIELDTKSTYVQGQVLYTEKLFYTVTHEEPTLSELKVSNALVIPLGEVRQYTTTVSGQRMGVYERRYAIFAEDSGEMIIPGQKFSANVVNSYNRWSRGRPVSIIAEPTRIQVKARPASYPQAPWLPSNKIVIEDRWSKPNDEWQVGEPVTRTIVIKAHGLSGSQLPSMTLPIVDGLKYYPDQSEYNDQSDNLGIQGSSQQSLAIVPTKSGRILIPEVRIPWWNLEKNKLEYAVLPAQTIQVANASQGTKTSSSQNKEATNSDQVASAAAPNQSTLWLITTLLLLISNMLTAFFLWRKKAPASIDNSAVRKPNQHLKLLKKACQDNDAHGIRQHLKDWAQQEYQLGSLDQLSLKFSDIALTNAIQELDSYLYQGATNSAFNGQVLWNSLSQAIKKKGTGKKTGKQDLQPLYQ</sequence>
<organism evidence="4 5">
    <name type="scientific">Oleispira antarctica</name>
    <dbReference type="NCBI Taxonomy" id="188908"/>
    <lineage>
        <taxon>Bacteria</taxon>
        <taxon>Pseudomonadati</taxon>
        <taxon>Pseudomonadota</taxon>
        <taxon>Gammaproteobacteria</taxon>
        <taxon>Oceanospirillales</taxon>
        <taxon>Oceanospirillaceae</taxon>
        <taxon>Oleispira</taxon>
    </lineage>
</organism>
<dbReference type="PANTHER" id="PTHR40940:SF1">
    <property type="entry name" value="PROTEIN BATD"/>
    <property type="match status" value="1"/>
</dbReference>
<evidence type="ECO:0000256" key="1">
    <source>
        <dbReference type="SAM" id="MobiDB-lite"/>
    </source>
</evidence>
<dbReference type="Pfam" id="PF13584">
    <property type="entry name" value="BatD"/>
    <property type="match status" value="1"/>
</dbReference>
<feature type="transmembrane region" description="Helical" evidence="2">
    <location>
        <begin position="381"/>
        <end position="401"/>
    </location>
</feature>
<protein>
    <recommendedName>
        <fullName evidence="3">DUF7939 domain-containing protein</fullName>
    </recommendedName>
</protein>
<dbReference type="PANTHER" id="PTHR40940">
    <property type="entry name" value="PROTEIN BATD-RELATED"/>
    <property type="match status" value="1"/>
</dbReference>
<dbReference type="Pfam" id="PF25607">
    <property type="entry name" value="DUF7939"/>
    <property type="match status" value="1"/>
</dbReference>
<feature type="region of interest" description="Disordered" evidence="1">
    <location>
        <begin position="351"/>
        <end position="371"/>
    </location>
</feature>
<dbReference type="AlphaFoldDB" id="A0A1Y5HQD4"/>
<evidence type="ECO:0000313" key="5">
    <source>
        <dbReference type="Proteomes" id="UP000227088"/>
    </source>
</evidence>
<evidence type="ECO:0000313" key="4">
    <source>
        <dbReference type="EMBL" id="OUS39260.1"/>
    </source>
</evidence>
<dbReference type="Proteomes" id="UP000227088">
    <property type="component" value="Unassembled WGS sequence"/>
</dbReference>
<proteinExistence type="predicted"/>
<dbReference type="InterPro" id="IPR057699">
    <property type="entry name" value="DUF7939"/>
</dbReference>
<feature type="non-terminal residue" evidence="4">
    <location>
        <position position="1"/>
    </location>
</feature>
<dbReference type="EMBL" id="MABE01000578">
    <property type="protein sequence ID" value="OUS39260.1"/>
    <property type="molecule type" value="Genomic_DNA"/>
</dbReference>
<keyword evidence="2" id="KW-0472">Membrane</keyword>
<gene>
    <name evidence="4" type="ORF">A9R00_09970</name>
</gene>
<evidence type="ECO:0000256" key="2">
    <source>
        <dbReference type="SAM" id="Phobius"/>
    </source>
</evidence>
<accession>A0A1Y5HQD4</accession>
<reference evidence="5" key="1">
    <citation type="journal article" date="2017" name="Proc. Natl. Acad. Sci. U.S.A.">
        <title>Simulation of Deepwater Horizon oil plume reveals substrate specialization within a complex community of hydrocarbon degraders.</title>
        <authorList>
            <person name="Hu P."/>
            <person name="Dubinsky E.A."/>
            <person name="Probst A.J."/>
            <person name="Wang J."/>
            <person name="Sieber C.M.K."/>
            <person name="Tom L.M."/>
            <person name="Gardinali P."/>
            <person name="Banfield J.F."/>
            <person name="Atlas R.M."/>
            <person name="Andersen G.L."/>
        </authorList>
    </citation>
    <scope>NUCLEOTIDE SEQUENCE [LARGE SCALE GENOMIC DNA]</scope>
</reference>
<keyword evidence="2" id="KW-1133">Transmembrane helix</keyword>
<comment type="caution">
    <text evidence="4">The sequence shown here is derived from an EMBL/GenBank/DDBJ whole genome shotgun (WGS) entry which is preliminary data.</text>
</comment>